<feature type="compositionally biased region" description="Gly residues" evidence="1">
    <location>
        <begin position="388"/>
        <end position="397"/>
    </location>
</feature>
<sequence>MSTTETEVKKDPPPPPSKEDAYFDPSFIIGFSGSPVGEINESIPEVSDVSFLWSSVLGPRILLENTPLGFRRNVMLTEGLKKLPWSRRLPYYPLPKHGERLADRLLKIVEGMLIGIPPRQNTGEPCYYMYPESWTDYLQEMKRILSASFPLLLEKDETVPSMPRWGPNNNPREAWIRSDFEIIGVMFHEDIENILGYLFDKEVLGLIPRGLDRVTFAPHKTSTPQVIIHQTPHHMSIHPTPLPTDRVYSTRGLIHQHMAQNTGIGSNRVIMEGLGDIRKRQSESIYAPRQSVIPPVYGKHPMDLAQSNKIKELFSPFKGPKRSILQGVEPQTPTPGLQATEGRKSWGIFSNPRKGEPSENSENSNIEFGNPGSPGGGPSDDPPPGGGPPGGGGGGSASGSMNPGHRRTQNDKIEAHFDVKLKSDTIPTWNGNEDTLAKWILKVNHLAERSRQVYDQLGALVPTRLLKDADAWFWSLPMEYQNQAMTDWGTLRSIICSYYMNRFWFDRQKGRANKAHYREPGFAFETPFNYYIHKSEMIRMVYILTDSEIMMEVMDSAPSSWNTIIDPH</sequence>
<reference evidence="2 3" key="1">
    <citation type="submission" date="2014-06" db="EMBL/GenBank/DDBJ databases">
        <title>Evolutionary Origins and Diversification of the Mycorrhizal Mutualists.</title>
        <authorList>
            <consortium name="DOE Joint Genome Institute"/>
            <consortium name="Mycorrhizal Genomics Consortium"/>
            <person name="Kohler A."/>
            <person name="Kuo A."/>
            <person name="Nagy L.G."/>
            <person name="Floudas D."/>
            <person name="Copeland A."/>
            <person name="Barry K.W."/>
            <person name="Cichocki N."/>
            <person name="Veneault-Fourrey C."/>
            <person name="LaButti K."/>
            <person name="Lindquist E.A."/>
            <person name="Lipzen A."/>
            <person name="Lundell T."/>
            <person name="Morin E."/>
            <person name="Murat C."/>
            <person name="Riley R."/>
            <person name="Ohm R."/>
            <person name="Sun H."/>
            <person name="Tunlid A."/>
            <person name="Henrissat B."/>
            <person name="Grigoriev I.V."/>
            <person name="Hibbett D.S."/>
            <person name="Martin F."/>
        </authorList>
    </citation>
    <scope>NUCLEOTIDE SEQUENCE [LARGE SCALE GENOMIC DNA]</scope>
    <source>
        <strain evidence="2 3">SS14</strain>
    </source>
</reference>
<proteinExistence type="predicted"/>
<accession>A0A0C9V5F0</accession>
<feature type="region of interest" description="Disordered" evidence="1">
    <location>
        <begin position="1"/>
        <end position="20"/>
    </location>
</feature>
<dbReference type="AlphaFoldDB" id="A0A0C9V5F0"/>
<feature type="compositionally biased region" description="Low complexity" evidence="1">
    <location>
        <begin position="358"/>
        <end position="371"/>
    </location>
</feature>
<keyword evidence="3" id="KW-1185">Reference proteome</keyword>
<name>A0A0C9V5F0_SPHS4</name>
<protein>
    <submittedName>
        <fullName evidence="2">Uncharacterized protein</fullName>
    </submittedName>
</protein>
<dbReference type="EMBL" id="KN837223">
    <property type="protein sequence ID" value="KIJ32725.1"/>
    <property type="molecule type" value="Genomic_DNA"/>
</dbReference>
<evidence type="ECO:0000256" key="1">
    <source>
        <dbReference type="SAM" id="MobiDB-lite"/>
    </source>
</evidence>
<dbReference type="OrthoDB" id="3203159at2759"/>
<feature type="region of interest" description="Disordered" evidence="1">
    <location>
        <begin position="321"/>
        <end position="408"/>
    </location>
</feature>
<dbReference type="Proteomes" id="UP000054279">
    <property type="component" value="Unassembled WGS sequence"/>
</dbReference>
<organism evidence="2 3">
    <name type="scientific">Sphaerobolus stellatus (strain SS14)</name>
    <dbReference type="NCBI Taxonomy" id="990650"/>
    <lineage>
        <taxon>Eukaryota</taxon>
        <taxon>Fungi</taxon>
        <taxon>Dikarya</taxon>
        <taxon>Basidiomycota</taxon>
        <taxon>Agaricomycotina</taxon>
        <taxon>Agaricomycetes</taxon>
        <taxon>Phallomycetidae</taxon>
        <taxon>Geastrales</taxon>
        <taxon>Sphaerobolaceae</taxon>
        <taxon>Sphaerobolus</taxon>
    </lineage>
</organism>
<evidence type="ECO:0000313" key="2">
    <source>
        <dbReference type="EMBL" id="KIJ32725.1"/>
    </source>
</evidence>
<evidence type="ECO:0000313" key="3">
    <source>
        <dbReference type="Proteomes" id="UP000054279"/>
    </source>
</evidence>
<gene>
    <name evidence="2" type="ORF">M422DRAFT_265484</name>
</gene>
<dbReference type="HOGENOM" id="CLU_593346_0_0_1"/>